<feature type="region of interest" description="Disordered" evidence="7">
    <location>
        <begin position="326"/>
        <end position="359"/>
    </location>
</feature>
<organism evidence="11 12">
    <name type="scientific">Tanacetum coccineum</name>
    <dbReference type="NCBI Taxonomy" id="301880"/>
    <lineage>
        <taxon>Eukaryota</taxon>
        <taxon>Viridiplantae</taxon>
        <taxon>Streptophyta</taxon>
        <taxon>Embryophyta</taxon>
        <taxon>Tracheophyta</taxon>
        <taxon>Spermatophyta</taxon>
        <taxon>Magnoliopsida</taxon>
        <taxon>eudicotyledons</taxon>
        <taxon>Gunneridae</taxon>
        <taxon>Pentapetalae</taxon>
        <taxon>asterids</taxon>
        <taxon>campanulids</taxon>
        <taxon>Asterales</taxon>
        <taxon>Asteraceae</taxon>
        <taxon>Asteroideae</taxon>
        <taxon>Anthemideae</taxon>
        <taxon>Anthemidinae</taxon>
        <taxon>Tanacetum</taxon>
    </lineage>
</organism>
<evidence type="ECO:0000313" key="12">
    <source>
        <dbReference type="Proteomes" id="UP001151760"/>
    </source>
</evidence>
<feature type="domain" description="Retrotransposon gag" evidence="9">
    <location>
        <begin position="90"/>
        <end position="175"/>
    </location>
</feature>
<keyword evidence="3" id="KW-0540">Nuclease</keyword>
<dbReference type="Proteomes" id="UP001151760">
    <property type="component" value="Unassembled WGS sequence"/>
</dbReference>
<dbReference type="CDD" id="cd01647">
    <property type="entry name" value="RT_LTR"/>
    <property type="match status" value="1"/>
</dbReference>
<evidence type="ECO:0000259" key="10">
    <source>
        <dbReference type="Pfam" id="PF17917"/>
    </source>
</evidence>
<dbReference type="InterPro" id="IPR043128">
    <property type="entry name" value="Rev_trsase/Diguanyl_cyclase"/>
</dbReference>
<comment type="caution">
    <text evidence="11">The sequence shown here is derived from an EMBL/GenBank/DDBJ whole genome shotgun (WGS) entry which is preliminary data.</text>
</comment>
<name>A0ABQ4ZKP6_9ASTR</name>
<dbReference type="Pfam" id="PF00078">
    <property type="entry name" value="RVT_1"/>
    <property type="match status" value="1"/>
</dbReference>
<evidence type="ECO:0000256" key="3">
    <source>
        <dbReference type="ARBA" id="ARBA00022722"/>
    </source>
</evidence>
<keyword evidence="1" id="KW-0808">Transferase</keyword>
<dbReference type="Gene3D" id="3.10.10.10">
    <property type="entry name" value="HIV Type 1 Reverse Transcriptase, subunit A, domain 1"/>
    <property type="match status" value="1"/>
</dbReference>
<dbReference type="Pfam" id="PF03732">
    <property type="entry name" value="Retrotrans_gag"/>
    <property type="match status" value="1"/>
</dbReference>
<dbReference type="InterPro" id="IPR036397">
    <property type="entry name" value="RNaseH_sf"/>
</dbReference>
<dbReference type="Pfam" id="PF17917">
    <property type="entry name" value="RT_RNaseH"/>
    <property type="match status" value="1"/>
</dbReference>
<feature type="region of interest" description="Disordered" evidence="7">
    <location>
        <begin position="212"/>
        <end position="235"/>
    </location>
</feature>
<reference evidence="11" key="2">
    <citation type="submission" date="2022-01" db="EMBL/GenBank/DDBJ databases">
        <authorList>
            <person name="Yamashiro T."/>
            <person name="Shiraishi A."/>
            <person name="Satake H."/>
            <person name="Nakayama K."/>
        </authorList>
    </citation>
    <scope>NUCLEOTIDE SEQUENCE</scope>
</reference>
<keyword evidence="5" id="KW-0378">Hydrolase</keyword>
<feature type="domain" description="Reverse transcriptase" evidence="8">
    <location>
        <begin position="632"/>
        <end position="788"/>
    </location>
</feature>
<gene>
    <name evidence="11" type="ORF">Tco_0773073</name>
</gene>
<dbReference type="InterPro" id="IPR041373">
    <property type="entry name" value="RT_RNaseH"/>
</dbReference>
<evidence type="ECO:0000256" key="4">
    <source>
        <dbReference type="ARBA" id="ARBA00022759"/>
    </source>
</evidence>
<dbReference type="PANTHER" id="PTHR37984:SF5">
    <property type="entry name" value="PROTEIN NYNRIN-LIKE"/>
    <property type="match status" value="1"/>
</dbReference>
<keyword evidence="12" id="KW-1185">Reference proteome</keyword>
<dbReference type="InterPro" id="IPR012337">
    <property type="entry name" value="RNaseH-like_sf"/>
</dbReference>
<dbReference type="SUPFAM" id="SSF56672">
    <property type="entry name" value="DNA/RNA polymerases"/>
    <property type="match status" value="1"/>
</dbReference>
<dbReference type="SUPFAM" id="SSF53098">
    <property type="entry name" value="Ribonuclease H-like"/>
    <property type="match status" value="1"/>
</dbReference>
<dbReference type="CDD" id="cd09274">
    <property type="entry name" value="RNase_HI_RT_Ty3"/>
    <property type="match status" value="1"/>
</dbReference>
<feature type="compositionally biased region" description="Basic and acidic residues" evidence="7">
    <location>
        <begin position="331"/>
        <end position="346"/>
    </location>
</feature>
<dbReference type="PANTHER" id="PTHR37984">
    <property type="entry name" value="PROTEIN CBG26694"/>
    <property type="match status" value="1"/>
</dbReference>
<keyword evidence="4" id="KW-0255">Endonuclease</keyword>
<keyword evidence="6 11" id="KW-0695">RNA-directed DNA polymerase</keyword>
<evidence type="ECO:0000259" key="8">
    <source>
        <dbReference type="Pfam" id="PF00078"/>
    </source>
</evidence>
<keyword evidence="2" id="KW-0548">Nucleotidyltransferase</keyword>
<dbReference type="InterPro" id="IPR005162">
    <property type="entry name" value="Retrotrans_gag_dom"/>
</dbReference>
<dbReference type="EMBL" id="BQNB010011427">
    <property type="protein sequence ID" value="GJS90437.1"/>
    <property type="molecule type" value="Genomic_DNA"/>
</dbReference>
<evidence type="ECO:0000313" key="11">
    <source>
        <dbReference type="EMBL" id="GJS90437.1"/>
    </source>
</evidence>
<accession>A0ABQ4ZKP6</accession>
<proteinExistence type="predicted"/>
<dbReference type="GO" id="GO:0003964">
    <property type="term" value="F:RNA-directed DNA polymerase activity"/>
    <property type="evidence" value="ECO:0007669"/>
    <property type="project" value="UniProtKB-KW"/>
</dbReference>
<evidence type="ECO:0000256" key="7">
    <source>
        <dbReference type="SAM" id="MobiDB-lite"/>
    </source>
</evidence>
<evidence type="ECO:0000256" key="2">
    <source>
        <dbReference type="ARBA" id="ARBA00022695"/>
    </source>
</evidence>
<dbReference type="Gene3D" id="3.30.420.10">
    <property type="entry name" value="Ribonuclease H-like superfamily/Ribonuclease H"/>
    <property type="match status" value="1"/>
</dbReference>
<reference evidence="11" key="1">
    <citation type="journal article" date="2022" name="Int. J. Mol. Sci.">
        <title>Draft Genome of Tanacetum Coccineum: Genomic Comparison of Closely Related Tanacetum-Family Plants.</title>
        <authorList>
            <person name="Yamashiro T."/>
            <person name="Shiraishi A."/>
            <person name="Nakayama K."/>
            <person name="Satake H."/>
        </authorList>
    </citation>
    <scope>NUCLEOTIDE SEQUENCE</scope>
</reference>
<sequence>MADNRTMAQMLQAPIEGYEDAIVIPPINANNFELKQPLINLVQSNKFTGRQDPHNHLRFFNKVTYPYVKTSRNFRTLRSSFLLFLLSRLEARDWLDKEPPRSILTWDDLVSKFINQFFPPSKNHLTVEMRFITSIKKPNEAFNEAWERFKGLLRQCPHHGFSELHQLDTFYNSLNSNDQDALDSAAGGNFLDKMPQEGLAIIESKSKVRYSRSRANDSRVSTDAPLSNSSSSNNSFDMQQIAASLEDKMTIKMNQMMNQMKALVVTPAPVKAVEEVCVTCGSNHHFNHCPLTRGGNDFPVFQDNIQQFQQTAAVAKAITTRGVSTWYSSDSNHRGGERNEVTKDTELPSTEDIQPPPLVHEQTKDKELIEEPSFVANKTKPNLPYPTRLNKQKIREKDDILASKFMEIFRNLHFELSFADALIHMPKFTPMIFYYYEEAEAFISIIIEPVSPIFNATYYDPDQFSMLRTTIPRKSSLEYATSYEPKVELPEVELKELPPHLEYAFLEENNKLPVIISKDLSQDEKTSLINVLKNQKQAIAWKLFDIRGIDPEFCSHKILLEDDYEPSVQHQRRVNPKIHDVIKKEVEKLLDAGLIYPISDSPWVSPVHCVPKKGGMTVVTNEENELVPTRLVTGWRVCIDYRKLNEATCKDHFPLPFMDQMLERLAGNEFYCFLDGFLGYFQIPIDPKDQEKTTFTCPYGTFAYRRMPFGLCNAPGTFQRCMMAIFHDMIEKTMEVFMDDFSVFGDSFSSCLANLDKMLKRCEDTKLALNWEKSHFMVKEGIVLGHKISRKGIEVDKAKVDVISKLPHPTTVKGIRSFLGHAGFYRRFIKDFSKISRPMTHLLEKNTPFIFSEDCILAFQTLKKKLTEAPILIAPNWDQPFEIMCDASDYAIGAVLGQRIEKHFRPIHYASKTMTEAETNYTTTEKEMLAVVYAFEKFRSYLIMNKSVVYTDHSALKYLFNKKDAKARLLRWVLLLQEFDFKVIDTKGAENYAADHLSRLENPYENIFDPKEITETFPLETLSVLTYKDQSTPWFADFANYHAGKFIKKGMSTQEKNKFFKDVKHYFWDDPFLFKTLFDKQISEGVKMAKEAFEILKALMLQIDKTVDACQRQAKSHTCEMPQNAIQVSEIFDLWGIDFMGPFPSSKGNKYILVAVDYLSKWVEAKALPTNMLADENSLIYKEKQRRLHDSQDKGNRFFNIGDQVLLSTPGLKIFSGKLKSRWSGPFTITEVYPYGTAKLSHADGSNFKVNCHRLKHYYGGDTPPLVIQDLQTFPKDN</sequence>
<evidence type="ECO:0000256" key="1">
    <source>
        <dbReference type="ARBA" id="ARBA00022679"/>
    </source>
</evidence>
<evidence type="ECO:0000256" key="6">
    <source>
        <dbReference type="ARBA" id="ARBA00022918"/>
    </source>
</evidence>
<dbReference type="InterPro" id="IPR050951">
    <property type="entry name" value="Retrovirus_Pol_polyprotein"/>
</dbReference>
<dbReference type="InterPro" id="IPR000477">
    <property type="entry name" value="RT_dom"/>
</dbReference>
<protein>
    <submittedName>
        <fullName evidence="11">Reverse transcriptase domain-containing protein</fullName>
    </submittedName>
</protein>
<dbReference type="InterPro" id="IPR043502">
    <property type="entry name" value="DNA/RNA_pol_sf"/>
</dbReference>
<evidence type="ECO:0000259" key="9">
    <source>
        <dbReference type="Pfam" id="PF03732"/>
    </source>
</evidence>
<feature type="domain" description="Reverse transcriptase RNase H-like" evidence="10">
    <location>
        <begin position="877"/>
        <end position="979"/>
    </location>
</feature>
<evidence type="ECO:0000256" key="5">
    <source>
        <dbReference type="ARBA" id="ARBA00022801"/>
    </source>
</evidence>
<dbReference type="Gene3D" id="3.30.70.270">
    <property type="match status" value="2"/>
</dbReference>